<evidence type="ECO:0000313" key="3">
    <source>
        <dbReference type="Proteomes" id="UP000002718"/>
    </source>
</evidence>
<dbReference type="OrthoDB" id="8565548at2"/>
<sequence length="98" mass="10570">MKSVLALVVLLAGCGSIIAPKSGGNGDSPGVYTITNLYDGSQASKERLAEWMDIEAQKVCHSPYSLISEESVPTINRLGEAIFSRLVWKIRCRGQASE</sequence>
<accession>Q2Y723</accession>
<proteinExistence type="predicted"/>
<dbReference type="Proteomes" id="UP000002718">
    <property type="component" value="Chromosome"/>
</dbReference>
<reference evidence="1" key="2">
    <citation type="submission" date="2005-08" db="EMBL/GenBank/DDBJ databases">
        <title>Complete sequence of Chromosome 1 of Nitrosospira multiformis ATCC 25196.</title>
        <authorList>
            <consortium name="US DOE Joint Genome Institute"/>
            <person name="Copeland A."/>
            <person name="Lucas S."/>
            <person name="Lapidus A."/>
            <person name="Barry K."/>
            <person name="Detter J.C."/>
            <person name="Glavina T."/>
            <person name="Hammon N."/>
            <person name="Israni S."/>
            <person name="Pitluck S."/>
            <person name="Chain P."/>
            <person name="Malfatti S."/>
            <person name="Shin M."/>
            <person name="Vergez L."/>
            <person name="Schmutz J."/>
            <person name="Larimer F."/>
            <person name="Land M."/>
            <person name="Hauser L."/>
            <person name="Kyrpides N."/>
            <person name="Lykidis A."/>
            <person name="Richardson P."/>
        </authorList>
    </citation>
    <scope>NUCLEOTIDE SEQUENCE</scope>
    <source>
        <strain evidence="1">ATCC 25196</strain>
    </source>
</reference>
<reference evidence="3" key="1">
    <citation type="submission" date="2005-08" db="EMBL/GenBank/DDBJ databases">
        <title>Complete sequence of chromosome 1 of Nitrosospira multiformis ATCC 25196.</title>
        <authorList>
            <person name="Copeland A."/>
            <person name="Lucas S."/>
            <person name="Lapidus A."/>
            <person name="Barry K."/>
            <person name="Detter J.C."/>
            <person name="Glavina T."/>
            <person name="Hammon N."/>
            <person name="Israni S."/>
            <person name="Pitluck S."/>
            <person name="Chain P."/>
            <person name="Malfatti S."/>
            <person name="Shin M."/>
            <person name="Vergez L."/>
            <person name="Schmutz J."/>
            <person name="Larimer F."/>
            <person name="Land M."/>
            <person name="Hauser L."/>
            <person name="Kyrpides N."/>
            <person name="Lykidis A."/>
            <person name="Richardson P."/>
        </authorList>
    </citation>
    <scope>NUCLEOTIDE SEQUENCE [LARGE SCALE GENOMIC DNA]</scope>
    <source>
        <strain evidence="3">ATCC 25196 / NCIMB 11849 / C 71</strain>
    </source>
</reference>
<dbReference type="EMBL" id="CP000103">
    <property type="protein sequence ID" value="ABB75448.1"/>
    <property type="molecule type" value="Genomic_DNA"/>
</dbReference>
<gene>
    <name evidence="1" type="ordered locus">Nmul_A2155</name>
    <name evidence="2" type="ORF">SAMN05216403_11222</name>
</gene>
<organism evidence="1 3">
    <name type="scientific">Nitrosospira multiformis (strain ATCC 25196 / NCIMB 11849 / C 71)</name>
    <dbReference type="NCBI Taxonomy" id="323848"/>
    <lineage>
        <taxon>Bacteria</taxon>
        <taxon>Pseudomonadati</taxon>
        <taxon>Pseudomonadota</taxon>
        <taxon>Betaproteobacteria</taxon>
        <taxon>Nitrosomonadales</taxon>
        <taxon>Nitrosomonadaceae</taxon>
        <taxon>Nitrosospira</taxon>
    </lineage>
</organism>
<evidence type="ECO:0000313" key="4">
    <source>
        <dbReference type="Proteomes" id="UP000236751"/>
    </source>
</evidence>
<evidence type="ECO:0000313" key="2">
    <source>
        <dbReference type="EMBL" id="SEF86197.1"/>
    </source>
</evidence>
<dbReference type="EMBL" id="FNVK01000012">
    <property type="protein sequence ID" value="SEF86197.1"/>
    <property type="molecule type" value="Genomic_DNA"/>
</dbReference>
<name>Q2Y723_NITMU</name>
<dbReference type="RefSeq" id="WP_011381457.1">
    <property type="nucleotide sequence ID" value="NC_007614.1"/>
</dbReference>
<dbReference type="STRING" id="323848.Nmul_A2155"/>
<dbReference type="HOGENOM" id="CLU_2330871_0_0_4"/>
<reference evidence="2 4" key="4">
    <citation type="submission" date="2016-10" db="EMBL/GenBank/DDBJ databases">
        <authorList>
            <person name="de Groot N.N."/>
        </authorList>
    </citation>
    <scope>NUCLEOTIDE SEQUENCE [LARGE SCALE GENOMIC DNA]</scope>
    <source>
        <strain evidence="2 4">Nl13</strain>
    </source>
</reference>
<dbReference type="AlphaFoldDB" id="Q2Y723"/>
<evidence type="ECO:0008006" key="5">
    <source>
        <dbReference type="Google" id="ProtNLM"/>
    </source>
</evidence>
<keyword evidence="3" id="KW-1185">Reference proteome</keyword>
<protein>
    <recommendedName>
        <fullName evidence="5">Lipoprotein</fullName>
    </recommendedName>
</protein>
<dbReference type="Proteomes" id="UP000236751">
    <property type="component" value="Unassembled WGS sequence"/>
</dbReference>
<evidence type="ECO:0000313" key="1">
    <source>
        <dbReference type="EMBL" id="ABB75448.1"/>
    </source>
</evidence>
<dbReference type="KEGG" id="nmu:Nmul_A2155"/>
<reference evidence="1 3" key="3">
    <citation type="journal article" date="2008" name="Appl. Environ. Microbiol.">
        <title>Complete genome sequence of Nitrosospira multiformis, an ammonia-oxidizing bacterium from the soil environment.</title>
        <authorList>
            <person name="Norton J.M."/>
            <person name="Klotz M.G."/>
            <person name="Stein L.Y."/>
            <person name="Arp D.J."/>
            <person name="Bottomley P.J."/>
            <person name="Chain P.S."/>
            <person name="Hauser L.J."/>
            <person name="Land M.L."/>
            <person name="Larimer F.W."/>
            <person name="Shin M.W."/>
            <person name="Starkenburg S.R."/>
        </authorList>
    </citation>
    <scope>NUCLEOTIDE SEQUENCE [LARGE SCALE GENOMIC DNA]</scope>
    <source>
        <strain evidence="1">ATCC 25196</strain>
        <strain evidence="3">ATCC 25196 / NCIMB 11849 / C 71</strain>
    </source>
</reference>